<evidence type="ECO:0000313" key="2">
    <source>
        <dbReference type="EMBL" id="KAB8167056.1"/>
    </source>
</evidence>
<feature type="region of interest" description="Disordered" evidence="1">
    <location>
        <begin position="36"/>
        <end position="83"/>
    </location>
</feature>
<reference evidence="2" key="1">
    <citation type="submission" date="2019-10" db="EMBL/GenBank/DDBJ databases">
        <title>Nonomuraea sp. nov., isolated from Phyllanthus amarus.</title>
        <authorList>
            <person name="Klykleung N."/>
            <person name="Tanasupawat S."/>
        </authorList>
    </citation>
    <scope>NUCLEOTIDE SEQUENCE [LARGE SCALE GENOMIC DNA]</scope>
    <source>
        <strain evidence="2">3MP-10</strain>
    </source>
</reference>
<dbReference type="Proteomes" id="UP000314251">
    <property type="component" value="Unassembled WGS sequence"/>
</dbReference>
<keyword evidence="3" id="KW-1185">Reference proteome</keyword>
<sequence>MRIRITSVTAVADGHGRRYTTGQVVDVPDELGRAWCAAGHAEPDADDATPPHQERPKKRTATRRAPRTTKQTTQSPTTGDQPE</sequence>
<dbReference type="AlphaFoldDB" id="A0A5N6AGC6"/>
<accession>A0A5N6AGC6</accession>
<evidence type="ECO:0000256" key="1">
    <source>
        <dbReference type="SAM" id="MobiDB-lite"/>
    </source>
</evidence>
<name>A0A5N6AGC6_9ACTN</name>
<organism evidence="2 3">
    <name type="scientific">Streptomyces mimosae</name>
    <dbReference type="NCBI Taxonomy" id="2586635"/>
    <lineage>
        <taxon>Bacteria</taxon>
        <taxon>Bacillati</taxon>
        <taxon>Actinomycetota</taxon>
        <taxon>Actinomycetes</taxon>
        <taxon>Kitasatosporales</taxon>
        <taxon>Streptomycetaceae</taxon>
        <taxon>Streptomyces</taxon>
    </lineage>
</organism>
<proteinExistence type="predicted"/>
<dbReference type="OrthoDB" id="9978388at2"/>
<dbReference type="RefSeq" id="WP_139667244.1">
    <property type="nucleotide sequence ID" value="NZ_VDLY02000005.1"/>
</dbReference>
<dbReference type="EMBL" id="VDLY02000005">
    <property type="protein sequence ID" value="KAB8167056.1"/>
    <property type="molecule type" value="Genomic_DNA"/>
</dbReference>
<feature type="compositionally biased region" description="Basic residues" evidence="1">
    <location>
        <begin position="55"/>
        <end position="67"/>
    </location>
</feature>
<comment type="caution">
    <text evidence="2">The sequence shown here is derived from an EMBL/GenBank/DDBJ whole genome shotgun (WGS) entry which is preliminary data.</text>
</comment>
<dbReference type="InterPro" id="IPR055726">
    <property type="entry name" value="DUF7302"/>
</dbReference>
<evidence type="ECO:0000313" key="3">
    <source>
        <dbReference type="Proteomes" id="UP000314251"/>
    </source>
</evidence>
<dbReference type="Pfam" id="PF23976">
    <property type="entry name" value="DUF7302"/>
    <property type="match status" value="1"/>
</dbReference>
<protein>
    <submittedName>
        <fullName evidence="2">Uncharacterized protein</fullName>
    </submittedName>
</protein>
<gene>
    <name evidence="2" type="ORF">FH607_009130</name>
</gene>
<feature type="compositionally biased region" description="Low complexity" evidence="1">
    <location>
        <begin position="68"/>
        <end position="83"/>
    </location>
</feature>